<dbReference type="Proteomes" id="UP000261520">
    <property type="component" value="Unplaced"/>
</dbReference>
<sequence length="123" mass="14108">MFTIQPIRFVICDEELRTICICTETYHTWACVFQDKVFIFKLFSIDGFATSAIVVGEVTSLAHELRDDSVETATPEVLCKNKQIHATNFLSGIFLGLMCLQDRHSFLHLETWQNIIKHSLLIT</sequence>
<reference evidence="1" key="2">
    <citation type="submission" date="2025-09" db="UniProtKB">
        <authorList>
            <consortium name="Ensembl"/>
        </authorList>
    </citation>
    <scope>IDENTIFICATION</scope>
</reference>
<protein>
    <submittedName>
        <fullName evidence="1">Uncharacterized protein</fullName>
    </submittedName>
</protein>
<evidence type="ECO:0000313" key="2">
    <source>
        <dbReference type="Proteomes" id="UP000261520"/>
    </source>
</evidence>
<name>A0A3B4A1P8_9GOBI</name>
<proteinExistence type="predicted"/>
<organism evidence="1 2">
    <name type="scientific">Periophthalmus magnuspinnatus</name>
    <dbReference type="NCBI Taxonomy" id="409849"/>
    <lineage>
        <taxon>Eukaryota</taxon>
        <taxon>Metazoa</taxon>
        <taxon>Chordata</taxon>
        <taxon>Craniata</taxon>
        <taxon>Vertebrata</taxon>
        <taxon>Euteleostomi</taxon>
        <taxon>Actinopterygii</taxon>
        <taxon>Neopterygii</taxon>
        <taxon>Teleostei</taxon>
        <taxon>Neoteleostei</taxon>
        <taxon>Acanthomorphata</taxon>
        <taxon>Gobiaria</taxon>
        <taxon>Gobiiformes</taxon>
        <taxon>Gobioidei</taxon>
        <taxon>Gobiidae</taxon>
        <taxon>Oxudercinae</taxon>
        <taxon>Periophthalmus</taxon>
    </lineage>
</organism>
<accession>A0A3B4A1P8</accession>
<reference evidence="1" key="1">
    <citation type="submission" date="2025-08" db="UniProtKB">
        <authorList>
            <consortium name="Ensembl"/>
        </authorList>
    </citation>
    <scope>IDENTIFICATION</scope>
</reference>
<keyword evidence="2" id="KW-1185">Reference proteome</keyword>
<dbReference type="AlphaFoldDB" id="A0A3B4A1P8"/>
<evidence type="ECO:0000313" key="1">
    <source>
        <dbReference type="Ensembl" id="ENSPMGP00000010943.1"/>
    </source>
</evidence>
<dbReference type="Ensembl" id="ENSPMGT00000011668.1">
    <property type="protein sequence ID" value="ENSPMGP00000010943.1"/>
    <property type="gene ID" value="ENSPMGG00000009074.1"/>
</dbReference>